<dbReference type="InterPro" id="IPR029058">
    <property type="entry name" value="AB_hydrolase_fold"/>
</dbReference>
<accession>A0A2M9ZR89</accession>
<protein>
    <submittedName>
        <fullName evidence="4">Alpha/beta hydrolase</fullName>
    </submittedName>
</protein>
<dbReference type="InterPro" id="IPR000073">
    <property type="entry name" value="AB_hydrolase_1"/>
</dbReference>
<dbReference type="PANTHER" id="PTHR10794">
    <property type="entry name" value="ABHYDROLASE DOMAIN-CONTAINING PROTEIN"/>
    <property type="match status" value="1"/>
</dbReference>
<dbReference type="EMBL" id="NPDZ01000002">
    <property type="protein sequence ID" value="PJZ74491.1"/>
    <property type="molecule type" value="Genomic_DNA"/>
</dbReference>
<feature type="active site" description="Charge relay system" evidence="2">
    <location>
        <position position="275"/>
    </location>
</feature>
<organism evidence="4 5">
    <name type="scientific">Leptospira perolatii</name>
    <dbReference type="NCBI Taxonomy" id="2023191"/>
    <lineage>
        <taxon>Bacteria</taxon>
        <taxon>Pseudomonadati</taxon>
        <taxon>Spirochaetota</taxon>
        <taxon>Spirochaetia</taxon>
        <taxon>Leptospirales</taxon>
        <taxon>Leptospiraceae</taxon>
        <taxon>Leptospira</taxon>
    </lineage>
</organism>
<feature type="active site" description="Charge relay system" evidence="2">
    <location>
        <position position="152"/>
    </location>
</feature>
<dbReference type="PANTHER" id="PTHR10794:SF94">
    <property type="entry name" value="ESTERASE YHET-RELATED"/>
    <property type="match status" value="1"/>
</dbReference>
<dbReference type="Pfam" id="PF00561">
    <property type="entry name" value="Abhydrolase_1"/>
    <property type="match status" value="1"/>
</dbReference>
<sequence>MERPQFRPRKFLFGKHLQTIYSAFFPPVNKLRSKYYCEDILLTLSDSSGDTLWLEHNPPLSTYRNGEKPWNGSYIVMIHGMEGSSESHYLVSLASSALKKGYGTIRVNLRGCGRGKGLSKFTYYAGQTGDVQDILDFVYGSLSTKIFLSGFSLSANLVLKYFGENRTHKALAFSAVSPPLDLSKNCEYIDSLSGRFYRNYFLSSFRKKIKEGVLQLSPQILKDLEKIRTFFDFDDFVTAPMFGYRSALDFYRENSSKDYIPKIKHPGILIHAEDDPVVPPLQWKAIPWSRLPNLSVLLTKKGGHVGFLSEPSPEVPDGRWVTKILLDYFDSKL</sequence>
<dbReference type="Gene3D" id="3.40.50.1820">
    <property type="entry name" value="alpha/beta hydrolase"/>
    <property type="match status" value="1"/>
</dbReference>
<dbReference type="AlphaFoldDB" id="A0A2M9ZR89"/>
<evidence type="ECO:0000256" key="1">
    <source>
        <dbReference type="ARBA" id="ARBA00010884"/>
    </source>
</evidence>
<reference evidence="4 5" key="1">
    <citation type="submission" date="2017-07" db="EMBL/GenBank/DDBJ databases">
        <title>Leptospira spp. isolated from tropical soils.</title>
        <authorList>
            <person name="Thibeaux R."/>
            <person name="Iraola G."/>
            <person name="Ferres I."/>
            <person name="Bierque E."/>
            <person name="Girault D."/>
            <person name="Soupe-Gilbert M.-E."/>
            <person name="Picardeau M."/>
            <person name="Goarant C."/>
        </authorList>
    </citation>
    <scope>NUCLEOTIDE SEQUENCE [LARGE SCALE GENOMIC DNA]</scope>
    <source>
        <strain evidence="4 5">FH1-B-B1</strain>
    </source>
</reference>
<dbReference type="RefSeq" id="WP_100734076.1">
    <property type="nucleotide sequence ID" value="NZ_NPDZ01000002.1"/>
</dbReference>
<name>A0A2M9ZR89_9LEPT</name>
<feature type="active site" description="Charge relay system" evidence="2">
    <location>
        <position position="304"/>
    </location>
</feature>
<dbReference type="GO" id="GO:0034338">
    <property type="term" value="F:short-chain carboxylesterase activity"/>
    <property type="evidence" value="ECO:0007669"/>
    <property type="project" value="TreeGrafter"/>
</dbReference>
<keyword evidence="4" id="KW-0378">Hydrolase</keyword>
<dbReference type="InterPro" id="IPR012020">
    <property type="entry name" value="ABHD4"/>
</dbReference>
<dbReference type="SUPFAM" id="SSF53474">
    <property type="entry name" value="alpha/beta-Hydrolases"/>
    <property type="match status" value="1"/>
</dbReference>
<proteinExistence type="inferred from homology"/>
<evidence type="ECO:0000313" key="5">
    <source>
        <dbReference type="Proteomes" id="UP000231990"/>
    </source>
</evidence>
<comment type="similarity">
    <text evidence="1">Belongs to the AB hydrolase superfamily. AB hydrolase 4 family.</text>
</comment>
<dbReference type="Proteomes" id="UP000231990">
    <property type="component" value="Unassembled WGS sequence"/>
</dbReference>
<comment type="caution">
    <text evidence="4">The sequence shown here is derived from an EMBL/GenBank/DDBJ whole genome shotgun (WGS) entry which is preliminary data.</text>
</comment>
<feature type="domain" description="AB hydrolase-1" evidence="3">
    <location>
        <begin position="75"/>
        <end position="311"/>
    </location>
</feature>
<evidence type="ECO:0000256" key="2">
    <source>
        <dbReference type="PIRSR" id="PIRSR005211-1"/>
    </source>
</evidence>
<evidence type="ECO:0000259" key="3">
    <source>
        <dbReference type="Pfam" id="PF00561"/>
    </source>
</evidence>
<evidence type="ECO:0000313" key="4">
    <source>
        <dbReference type="EMBL" id="PJZ74491.1"/>
    </source>
</evidence>
<dbReference type="PIRSF" id="PIRSF005211">
    <property type="entry name" value="Ab_hydro_YheT"/>
    <property type="match status" value="1"/>
</dbReference>
<dbReference type="InterPro" id="IPR050960">
    <property type="entry name" value="AB_hydrolase_4_sf"/>
</dbReference>
<dbReference type="GO" id="GO:0047372">
    <property type="term" value="F:monoacylglycerol lipase activity"/>
    <property type="evidence" value="ECO:0007669"/>
    <property type="project" value="TreeGrafter"/>
</dbReference>
<gene>
    <name evidence="4" type="ORF">CH373_05840</name>
</gene>